<name>A0A699GUE3_TANCI</name>
<proteinExistence type="predicted"/>
<dbReference type="EMBL" id="BKCJ010061483">
    <property type="protein sequence ID" value="GEW51121.1"/>
    <property type="molecule type" value="Genomic_DNA"/>
</dbReference>
<evidence type="ECO:0000256" key="1">
    <source>
        <dbReference type="SAM" id="MobiDB-lite"/>
    </source>
</evidence>
<feature type="region of interest" description="Disordered" evidence="1">
    <location>
        <begin position="40"/>
        <end position="69"/>
    </location>
</feature>
<reference evidence="2" key="1">
    <citation type="journal article" date="2019" name="Sci. Rep.">
        <title>Draft genome of Tanacetum cinerariifolium, the natural source of mosquito coil.</title>
        <authorList>
            <person name="Yamashiro T."/>
            <person name="Shiraishi A."/>
            <person name="Satake H."/>
            <person name="Nakayama K."/>
        </authorList>
    </citation>
    <scope>NUCLEOTIDE SEQUENCE</scope>
</reference>
<sequence length="430" mass="49136">FTAINSSIDVFRKTEKNGLNSLIISFNLLKFLINGDVILDPNKTNEEHDKEEKYDDEFSLKDDENIDEEEDDEVTKELYKDVNVNLGIKDADMTYADQGTTEQHNASHLSRFEQEEEDSQVTLTPILNTLKTRGPTQSSSIYFDFTSKLLNLNNPSLADNEIPSLMYTSSYHPIAIPEITSSFATPTPPTHSFFNPLQQEVTPTPRPTTSKSTTSFTYLPDFASIFKFNKRATNLEKDLSEIKQVDQCDQALSFIPTIVDRYMDNKLREAINKAIKAHNFDCREEAQAEKREGFETRKTKIKTHSLDQSKGRKEENQVKMLSHPEIQGQRKRSLQVPLKMPPNLDMSLSASLHMKRSQVILLKTRACNKIRSSSWAIMMNNPLKKRLPKLTGSRNPSDLQLLVLIGVRDDKLTFDLLRPGLVKLYMLKNL</sequence>
<gene>
    <name evidence="2" type="ORF">Tci_223097</name>
</gene>
<comment type="caution">
    <text evidence="2">The sequence shown here is derived from an EMBL/GenBank/DDBJ whole genome shotgun (WGS) entry which is preliminary data.</text>
</comment>
<feature type="region of interest" description="Disordered" evidence="1">
    <location>
        <begin position="99"/>
        <end position="119"/>
    </location>
</feature>
<feature type="non-terminal residue" evidence="2">
    <location>
        <position position="1"/>
    </location>
</feature>
<organism evidence="2">
    <name type="scientific">Tanacetum cinerariifolium</name>
    <name type="common">Dalmatian daisy</name>
    <name type="synonym">Chrysanthemum cinerariifolium</name>
    <dbReference type="NCBI Taxonomy" id="118510"/>
    <lineage>
        <taxon>Eukaryota</taxon>
        <taxon>Viridiplantae</taxon>
        <taxon>Streptophyta</taxon>
        <taxon>Embryophyta</taxon>
        <taxon>Tracheophyta</taxon>
        <taxon>Spermatophyta</taxon>
        <taxon>Magnoliopsida</taxon>
        <taxon>eudicotyledons</taxon>
        <taxon>Gunneridae</taxon>
        <taxon>Pentapetalae</taxon>
        <taxon>asterids</taxon>
        <taxon>campanulids</taxon>
        <taxon>Asterales</taxon>
        <taxon>Asteraceae</taxon>
        <taxon>Asteroideae</taxon>
        <taxon>Anthemideae</taxon>
        <taxon>Anthemidinae</taxon>
        <taxon>Tanacetum</taxon>
    </lineage>
</organism>
<evidence type="ECO:0000313" key="2">
    <source>
        <dbReference type="EMBL" id="GEW51121.1"/>
    </source>
</evidence>
<feature type="compositionally biased region" description="Basic and acidic residues" evidence="1">
    <location>
        <begin position="43"/>
        <end position="63"/>
    </location>
</feature>
<accession>A0A699GUE3</accession>
<feature type="region of interest" description="Disordered" evidence="1">
    <location>
        <begin position="288"/>
        <end position="315"/>
    </location>
</feature>
<feature type="compositionally biased region" description="Polar residues" evidence="1">
    <location>
        <begin position="99"/>
        <end position="108"/>
    </location>
</feature>
<protein>
    <submittedName>
        <fullName evidence="2">Uncharacterized protein</fullName>
    </submittedName>
</protein>
<dbReference type="AlphaFoldDB" id="A0A699GUE3"/>